<dbReference type="SUPFAM" id="SSF49599">
    <property type="entry name" value="TRAF domain-like"/>
    <property type="match status" value="1"/>
</dbReference>
<proteinExistence type="predicted"/>
<dbReference type="InterPro" id="IPR002083">
    <property type="entry name" value="MATH/TRAF_dom"/>
</dbReference>
<feature type="domain" description="MATH" evidence="1">
    <location>
        <begin position="53"/>
        <end position="109"/>
    </location>
</feature>
<dbReference type="Proteomes" id="UP000887574">
    <property type="component" value="Unplaced"/>
</dbReference>
<accession>A0A915DYP2</accession>
<organism evidence="2 3">
    <name type="scientific">Ditylenchus dipsaci</name>
    <dbReference type="NCBI Taxonomy" id="166011"/>
    <lineage>
        <taxon>Eukaryota</taxon>
        <taxon>Metazoa</taxon>
        <taxon>Ecdysozoa</taxon>
        <taxon>Nematoda</taxon>
        <taxon>Chromadorea</taxon>
        <taxon>Rhabditida</taxon>
        <taxon>Tylenchina</taxon>
        <taxon>Tylenchomorpha</taxon>
        <taxon>Sphaerularioidea</taxon>
        <taxon>Anguinidae</taxon>
        <taxon>Anguininae</taxon>
        <taxon>Ditylenchus</taxon>
    </lineage>
</organism>
<protein>
    <recommendedName>
        <fullName evidence="1">MATH domain-containing protein</fullName>
    </recommendedName>
</protein>
<evidence type="ECO:0000313" key="3">
    <source>
        <dbReference type="WBParaSite" id="jg24867"/>
    </source>
</evidence>
<dbReference type="InterPro" id="IPR008974">
    <property type="entry name" value="TRAF-like"/>
</dbReference>
<evidence type="ECO:0000259" key="1">
    <source>
        <dbReference type="Pfam" id="PF22486"/>
    </source>
</evidence>
<dbReference type="Pfam" id="PF22486">
    <property type="entry name" value="MATH_2"/>
    <property type="match status" value="1"/>
</dbReference>
<dbReference type="AlphaFoldDB" id="A0A915DYP2"/>
<dbReference type="Gene3D" id="2.60.210.10">
    <property type="entry name" value="Apoptosis, Tumor Necrosis Factor Receptor Associated Protein 2, Chain A"/>
    <property type="match status" value="1"/>
</dbReference>
<reference evidence="3" key="1">
    <citation type="submission" date="2022-11" db="UniProtKB">
        <authorList>
            <consortium name="WormBaseParasite"/>
        </authorList>
    </citation>
    <scope>IDENTIFICATION</scope>
</reference>
<keyword evidence="2" id="KW-1185">Reference proteome</keyword>
<evidence type="ECO:0000313" key="2">
    <source>
        <dbReference type="Proteomes" id="UP000887574"/>
    </source>
</evidence>
<sequence>MVDPEEFVEMLNVIYPHKKLITALAGGFELLIVPLVNIRCWNLSQCCGVTGDPDWKCSAMATLIMQSQKEGIPHHQHSISHEFCETEDDWGYSQFCTVASLLDPNNGFILEVLL</sequence>
<name>A0A915DYP2_9BILA</name>
<dbReference type="WBParaSite" id="jg24867">
    <property type="protein sequence ID" value="jg24867"/>
    <property type="gene ID" value="jg24867"/>
</dbReference>